<evidence type="ECO:0000313" key="5">
    <source>
        <dbReference type="Proteomes" id="UP000622638"/>
    </source>
</evidence>
<evidence type="ECO:0000313" key="4">
    <source>
        <dbReference type="Proteomes" id="UP000430634"/>
    </source>
</evidence>
<keyword evidence="1" id="KW-0472">Membrane</keyword>
<dbReference type="EMBL" id="BMKG01000010">
    <property type="protein sequence ID" value="GGC03681.1"/>
    <property type="molecule type" value="Genomic_DNA"/>
</dbReference>
<accession>A0A6I3SXX2</accession>
<sequence length="106" mass="11290">MIPPTPRLSDRRTAWCAALILLCLLPLAWAAIGIANTSPGPGGERWGPVLGFVASYAVLAVLDVVTIALLAYSLRKNRILTPARARWTIWLAVLTLLGPAVFLGSA</sequence>
<feature type="transmembrane region" description="Helical" evidence="1">
    <location>
        <begin position="54"/>
        <end position="75"/>
    </location>
</feature>
<reference evidence="2" key="1">
    <citation type="journal article" date="2014" name="Int. J. Syst. Evol. Microbiol.">
        <title>Complete genome of a new Firmicutes species belonging to the dominant human colonic microbiota ('Ruminococcus bicirculans') reveals two chromosomes and a selective capacity to utilize plant glucans.</title>
        <authorList>
            <consortium name="NISC Comparative Sequencing Program"/>
            <person name="Wegmann U."/>
            <person name="Louis P."/>
            <person name="Goesmann A."/>
            <person name="Henrissat B."/>
            <person name="Duncan S.H."/>
            <person name="Flint H.J."/>
        </authorList>
    </citation>
    <scope>NUCLEOTIDE SEQUENCE</scope>
    <source>
        <strain evidence="2">CGMCC 1.15931</strain>
    </source>
</reference>
<comment type="caution">
    <text evidence="3">The sequence shown here is derived from an EMBL/GenBank/DDBJ whole genome shotgun (WGS) entry which is preliminary data.</text>
</comment>
<dbReference type="OrthoDB" id="9992380at2"/>
<protein>
    <submittedName>
        <fullName evidence="3">Uncharacterized protein</fullName>
    </submittedName>
</protein>
<evidence type="ECO:0000313" key="3">
    <source>
        <dbReference type="EMBL" id="MTV53944.1"/>
    </source>
</evidence>
<keyword evidence="1" id="KW-1133">Transmembrane helix</keyword>
<reference evidence="3 4" key="3">
    <citation type="submission" date="2019-11" db="EMBL/GenBank/DDBJ databases">
        <title>Type strains purchased from KCTC, JCM and DSMZ.</title>
        <authorList>
            <person name="Lu H."/>
        </authorList>
    </citation>
    <scope>NUCLEOTIDE SEQUENCE [LARGE SCALE GENOMIC DNA]</scope>
    <source>
        <strain evidence="3 4">KCTC 52429</strain>
    </source>
</reference>
<dbReference type="EMBL" id="WNKZ01000038">
    <property type="protein sequence ID" value="MTV53944.1"/>
    <property type="molecule type" value="Genomic_DNA"/>
</dbReference>
<proteinExistence type="predicted"/>
<evidence type="ECO:0000313" key="2">
    <source>
        <dbReference type="EMBL" id="GGC03681.1"/>
    </source>
</evidence>
<gene>
    <name evidence="2" type="ORF">GCM10011572_27090</name>
    <name evidence="3" type="ORF">GM672_14530</name>
</gene>
<reference evidence="2" key="4">
    <citation type="submission" date="2024-05" db="EMBL/GenBank/DDBJ databases">
        <authorList>
            <person name="Sun Q."/>
            <person name="Zhou Y."/>
        </authorList>
    </citation>
    <scope>NUCLEOTIDE SEQUENCE</scope>
    <source>
        <strain evidence="2">CGMCC 1.15931</strain>
    </source>
</reference>
<keyword evidence="1" id="KW-0812">Transmembrane</keyword>
<dbReference type="Proteomes" id="UP000622638">
    <property type="component" value="Unassembled WGS sequence"/>
</dbReference>
<dbReference type="AlphaFoldDB" id="A0A6I3SXX2"/>
<dbReference type="Proteomes" id="UP000430634">
    <property type="component" value="Unassembled WGS sequence"/>
</dbReference>
<name>A0A6I3SXX2_9BURK</name>
<evidence type="ECO:0000256" key="1">
    <source>
        <dbReference type="SAM" id="Phobius"/>
    </source>
</evidence>
<dbReference type="RefSeq" id="WP_155471244.1">
    <property type="nucleotide sequence ID" value="NZ_BMKG01000010.1"/>
</dbReference>
<reference evidence="5" key="2">
    <citation type="journal article" date="2019" name="Int. J. Syst. Evol. Microbiol.">
        <title>The Global Catalogue of Microorganisms (GCM) 10K type strain sequencing project: providing services to taxonomists for standard genome sequencing and annotation.</title>
        <authorList>
            <consortium name="The Broad Institute Genomics Platform"/>
            <consortium name="The Broad Institute Genome Sequencing Center for Infectious Disease"/>
            <person name="Wu L."/>
            <person name="Ma J."/>
        </authorList>
    </citation>
    <scope>NUCLEOTIDE SEQUENCE [LARGE SCALE GENOMIC DNA]</scope>
    <source>
        <strain evidence="5">CGMCC 1.15931</strain>
    </source>
</reference>
<keyword evidence="5" id="KW-1185">Reference proteome</keyword>
<feature type="transmembrane region" description="Helical" evidence="1">
    <location>
        <begin position="87"/>
        <end position="105"/>
    </location>
</feature>
<organism evidence="3 4">
    <name type="scientific">Pseudoduganella buxea</name>
    <dbReference type="NCBI Taxonomy" id="1949069"/>
    <lineage>
        <taxon>Bacteria</taxon>
        <taxon>Pseudomonadati</taxon>
        <taxon>Pseudomonadota</taxon>
        <taxon>Betaproteobacteria</taxon>
        <taxon>Burkholderiales</taxon>
        <taxon>Oxalobacteraceae</taxon>
        <taxon>Telluria group</taxon>
        <taxon>Pseudoduganella</taxon>
    </lineage>
</organism>